<evidence type="ECO:0000313" key="2">
    <source>
        <dbReference type="Proteomes" id="UP001162992"/>
    </source>
</evidence>
<proteinExistence type="predicted"/>
<keyword evidence="2" id="KW-1185">Reference proteome</keyword>
<protein>
    <submittedName>
        <fullName evidence="1">Uncharacterized protein</fullName>
    </submittedName>
</protein>
<dbReference type="Proteomes" id="UP001162992">
    <property type="component" value="Chromosome 10"/>
</dbReference>
<accession>A0ACC2CEW0</accession>
<sequence length="452" mass="50308">MVVWRPSLQNAAFLASSLHIQSLAFSFALSSPHRHYHFYLHTQLLQQCIIKPNYNTIPHRSLSLLHATSAAHPTAALLLDKEHSCESSKEGLEVADGKSQAKQKKLQGKFLLGKSLSELEKLAIEVGEQKYRGKQIHQLIYKNKKNDIAQFLQVPKELRENLISTGWKVGRSQVHHTVTASDGTIKVLLKLDDNRLVETVGIPVEEEKGLNRLTACVSSQVGCPLRCAFCATGKGGFARNLKPHEIVEQVLVIEELFNHRVTNVVFMGMGEPMLNLASVLSAYRALNQDLQIGQRMITISTVGVPNTIARLATHKLQCTLAVSLHAPNQHLREQIVPSAKSYPLEALLEDCKHYFDTTGRRVSVEYTLLDHATELAHVLRRWGLGRHVNLIPYNPVADSDFRRPYKAAVLAFIDALSNQKVTASVRQTRGLDANAACGQLRNEFQKIPLVAG</sequence>
<name>A0ACC2CEW0_DIPCM</name>
<evidence type="ECO:0000313" key="1">
    <source>
        <dbReference type="EMBL" id="KAJ7540487.1"/>
    </source>
</evidence>
<reference evidence="2" key="1">
    <citation type="journal article" date="2024" name="Proc. Natl. Acad. Sci. U.S.A.">
        <title>Extraordinary preservation of gene collinearity over three hundred million years revealed in homosporous lycophytes.</title>
        <authorList>
            <person name="Li C."/>
            <person name="Wickell D."/>
            <person name="Kuo L.Y."/>
            <person name="Chen X."/>
            <person name="Nie B."/>
            <person name="Liao X."/>
            <person name="Peng D."/>
            <person name="Ji J."/>
            <person name="Jenkins J."/>
            <person name="Williams M."/>
            <person name="Shu S."/>
            <person name="Plott C."/>
            <person name="Barry K."/>
            <person name="Rajasekar S."/>
            <person name="Grimwood J."/>
            <person name="Han X."/>
            <person name="Sun S."/>
            <person name="Hou Z."/>
            <person name="He W."/>
            <person name="Dai G."/>
            <person name="Sun C."/>
            <person name="Schmutz J."/>
            <person name="Leebens-Mack J.H."/>
            <person name="Li F.W."/>
            <person name="Wang L."/>
        </authorList>
    </citation>
    <scope>NUCLEOTIDE SEQUENCE [LARGE SCALE GENOMIC DNA]</scope>
    <source>
        <strain evidence="2">cv. PW_Plant_1</strain>
    </source>
</reference>
<dbReference type="EMBL" id="CM055101">
    <property type="protein sequence ID" value="KAJ7540487.1"/>
    <property type="molecule type" value="Genomic_DNA"/>
</dbReference>
<organism evidence="1 2">
    <name type="scientific">Diphasiastrum complanatum</name>
    <name type="common">Issler's clubmoss</name>
    <name type="synonym">Lycopodium complanatum</name>
    <dbReference type="NCBI Taxonomy" id="34168"/>
    <lineage>
        <taxon>Eukaryota</taxon>
        <taxon>Viridiplantae</taxon>
        <taxon>Streptophyta</taxon>
        <taxon>Embryophyta</taxon>
        <taxon>Tracheophyta</taxon>
        <taxon>Lycopodiopsida</taxon>
        <taxon>Lycopodiales</taxon>
        <taxon>Lycopodiaceae</taxon>
        <taxon>Lycopodioideae</taxon>
        <taxon>Diphasiastrum</taxon>
    </lineage>
</organism>
<comment type="caution">
    <text evidence="1">The sequence shown here is derived from an EMBL/GenBank/DDBJ whole genome shotgun (WGS) entry which is preliminary data.</text>
</comment>
<gene>
    <name evidence="1" type="ORF">O6H91_10G017500</name>
</gene>